<keyword evidence="2 4" id="KW-0863">Zinc-finger</keyword>
<dbReference type="AlphaFoldDB" id="A0ABD3VQY9"/>
<dbReference type="CDD" id="cd16660">
    <property type="entry name" value="RING-Ubox_RNF37"/>
    <property type="match status" value="1"/>
</dbReference>
<dbReference type="InterPro" id="IPR013083">
    <property type="entry name" value="Znf_RING/FYVE/PHD"/>
</dbReference>
<evidence type="ECO:0000313" key="8">
    <source>
        <dbReference type="Proteomes" id="UP001634394"/>
    </source>
</evidence>
<dbReference type="Pfam" id="PF04564">
    <property type="entry name" value="U-box"/>
    <property type="match status" value="1"/>
</dbReference>
<evidence type="ECO:0000313" key="7">
    <source>
        <dbReference type="EMBL" id="KAL3863851.1"/>
    </source>
</evidence>
<keyword evidence="1" id="KW-0479">Metal-binding</keyword>
<dbReference type="PROSITE" id="PS51698">
    <property type="entry name" value="U_BOX"/>
    <property type="match status" value="1"/>
</dbReference>
<name>A0ABD3VQY9_SINWO</name>
<evidence type="ECO:0000259" key="5">
    <source>
        <dbReference type="PROSITE" id="PS50089"/>
    </source>
</evidence>
<dbReference type="InterPro" id="IPR039847">
    <property type="entry name" value="Ubox5"/>
</dbReference>
<evidence type="ECO:0008006" key="9">
    <source>
        <dbReference type="Google" id="ProtNLM"/>
    </source>
</evidence>
<dbReference type="GO" id="GO:0008270">
    <property type="term" value="F:zinc ion binding"/>
    <property type="evidence" value="ECO:0007669"/>
    <property type="project" value="UniProtKB-KW"/>
</dbReference>
<accession>A0ABD3VQY9</accession>
<gene>
    <name evidence="7" type="ORF">ACJMK2_005579</name>
</gene>
<evidence type="ECO:0000256" key="2">
    <source>
        <dbReference type="ARBA" id="ARBA00022771"/>
    </source>
</evidence>
<comment type="caution">
    <text evidence="7">The sequence shown here is derived from an EMBL/GenBank/DDBJ whole genome shotgun (WGS) entry which is preliminary data.</text>
</comment>
<dbReference type="InterPro" id="IPR017907">
    <property type="entry name" value="Znf_RING_CS"/>
</dbReference>
<dbReference type="InterPro" id="IPR045696">
    <property type="entry name" value="Ubox5_N"/>
</dbReference>
<dbReference type="SUPFAM" id="SSF57850">
    <property type="entry name" value="RING/U-box"/>
    <property type="match status" value="2"/>
</dbReference>
<feature type="domain" description="RING-type" evidence="5">
    <location>
        <begin position="507"/>
        <end position="549"/>
    </location>
</feature>
<dbReference type="EMBL" id="JBJQND010000010">
    <property type="protein sequence ID" value="KAL3863851.1"/>
    <property type="molecule type" value="Genomic_DNA"/>
</dbReference>
<evidence type="ECO:0000256" key="4">
    <source>
        <dbReference type="PROSITE-ProRule" id="PRU00175"/>
    </source>
</evidence>
<dbReference type="Proteomes" id="UP001634394">
    <property type="component" value="Unassembled WGS sequence"/>
</dbReference>
<proteinExistence type="predicted"/>
<dbReference type="InterPro" id="IPR001841">
    <property type="entry name" value="Znf_RING"/>
</dbReference>
<dbReference type="PROSITE" id="PS00518">
    <property type="entry name" value="ZF_RING_1"/>
    <property type="match status" value="1"/>
</dbReference>
<feature type="domain" description="U-box" evidence="6">
    <location>
        <begin position="269"/>
        <end position="349"/>
    </location>
</feature>
<evidence type="ECO:0000256" key="1">
    <source>
        <dbReference type="ARBA" id="ARBA00022723"/>
    </source>
</evidence>
<dbReference type="PROSITE" id="PS50089">
    <property type="entry name" value="ZF_RING_2"/>
    <property type="match status" value="1"/>
</dbReference>
<reference evidence="7 8" key="1">
    <citation type="submission" date="2024-11" db="EMBL/GenBank/DDBJ databases">
        <title>Chromosome-level genome assembly of the freshwater bivalve Anodonta woodiana.</title>
        <authorList>
            <person name="Chen X."/>
        </authorList>
    </citation>
    <scope>NUCLEOTIDE SEQUENCE [LARGE SCALE GENOMIC DNA]</scope>
    <source>
        <strain evidence="7">MN2024</strain>
        <tissue evidence="7">Gills</tissue>
    </source>
</reference>
<keyword evidence="3" id="KW-0862">Zinc</keyword>
<dbReference type="PANTHER" id="PTHR13492">
    <property type="entry name" value="RING FINGER PROTEIN 37"/>
    <property type="match status" value="1"/>
</dbReference>
<organism evidence="7 8">
    <name type="scientific">Sinanodonta woodiana</name>
    <name type="common">Chinese pond mussel</name>
    <name type="synonym">Anodonta woodiana</name>
    <dbReference type="NCBI Taxonomy" id="1069815"/>
    <lineage>
        <taxon>Eukaryota</taxon>
        <taxon>Metazoa</taxon>
        <taxon>Spiralia</taxon>
        <taxon>Lophotrochozoa</taxon>
        <taxon>Mollusca</taxon>
        <taxon>Bivalvia</taxon>
        <taxon>Autobranchia</taxon>
        <taxon>Heteroconchia</taxon>
        <taxon>Palaeoheterodonta</taxon>
        <taxon>Unionida</taxon>
        <taxon>Unionoidea</taxon>
        <taxon>Unionidae</taxon>
        <taxon>Unioninae</taxon>
        <taxon>Sinanodonta</taxon>
    </lineage>
</organism>
<dbReference type="InterPro" id="IPR039925">
    <property type="entry name" value="RNF37_RING-Ubox"/>
</dbReference>
<evidence type="ECO:0000259" key="6">
    <source>
        <dbReference type="PROSITE" id="PS51698"/>
    </source>
</evidence>
<dbReference type="InterPro" id="IPR003613">
    <property type="entry name" value="Ubox_domain"/>
</dbReference>
<keyword evidence="8" id="KW-1185">Reference proteome</keyword>
<evidence type="ECO:0000256" key="3">
    <source>
        <dbReference type="ARBA" id="ARBA00022833"/>
    </source>
</evidence>
<protein>
    <recommendedName>
        <fullName evidence="9">RING finger protein 37</fullName>
    </recommendedName>
</protein>
<dbReference type="SMART" id="SM00504">
    <property type="entry name" value="Ubox"/>
    <property type="match status" value="1"/>
</dbReference>
<dbReference type="Pfam" id="PF19318">
    <property type="entry name" value="DUF5918"/>
    <property type="match status" value="1"/>
</dbReference>
<dbReference type="Gene3D" id="3.30.40.10">
    <property type="entry name" value="Zinc/RING finger domain, C3HC4 (zinc finger)"/>
    <property type="match status" value="2"/>
</dbReference>
<dbReference type="PANTHER" id="PTHR13492:SF2">
    <property type="entry name" value="RING FINGER PROTEIN 37"/>
    <property type="match status" value="1"/>
</dbReference>
<sequence>MRMLVDFCSGAFQPQITSDKVACDNYDVTNLISLDPVRKRQGFIAEYFIKPPVNVTIHFPCNVEIYQIVLDPVVGRQKSLGFGIFTRSKKIIHSSLFAQADSSNQNKADACKFGNLTKQSDTVCDSFFVPVGRVMLDTPQVVCFHNVMYRERKPWVPDNIPTSHEYSSTSELRHHNLQSLASVSHVTIRITRTSSGSAVALKSIQIWGQPSVSVPPDQQDKIYSICQQEIESKAREHENSPSCSDKGALSSEDRELIDIKTKLTENGVEIPEDFLDCITFDIMSMPMLLPCGKNIDQSTLDKFISNEASWGRPPSDLFTGVPFQSGSQAIANTALRMRIDKFLMDHSEQLKHVPRTVGKSLKVKSKTEYSSNSGEASKLMQEVCRLQPDTFITVIEKNMSTTKEVRKRSIPKEKDSSVTQPSQAKIIKLDSENAISNIKKLDAEASNYDLTRDATSGMVHHSTFSHRDELQQSLDAALNSTLGSLPSFTSFPKKNVPSTCNELREICCECQKHLSSSSIQYKLPCNHIICRTCLNDRLQTSNFKCIICQKLFKSKEIQRVFS</sequence>